<gene>
    <name evidence="1" type="ORF">P775_12620</name>
</gene>
<proteinExistence type="predicted"/>
<reference evidence="1 2" key="1">
    <citation type="submission" date="2013-09" db="EMBL/GenBank/DDBJ databases">
        <title>Genome sequencing of Phaeobacter antarcticus sp. nov. SM1211.</title>
        <authorList>
            <person name="Zhang X.-Y."/>
            <person name="Liu C."/>
            <person name="Chen X.-L."/>
            <person name="Xie B.-B."/>
            <person name="Qin Q.-L."/>
            <person name="Rong J.-C."/>
            <person name="Zhang Y.-Z."/>
        </authorList>
    </citation>
    <scope>NUCLEOTIDE SEQUENCE [LARGE SCALE GENOMIC DNA]</scope>
    <source>
        <strain evidence="1 2">SM1211</strain>
    </source>
</reference>
<dbReference type="EMBL" id="AWWI01000083">
    <property type="protein sequence ID" value="PIL19835.1"/>
    <property type="molecule type" value="Genomic_DNA"/>
</dbReference>
<keyword evidence="2" id="KW-1185">Reference proteome</keyword>
<dbReference type="AlphaFoldDB" id="A0A2G8RE46"/>
<evidence type="ECO:0000313" key="1">
    <source>
        <dbReference type="EMBL" id="PIL19835.1"/>
    </source>
</evidence>
<protein>
    <submittedName>
        <fullName evidence="1">Uncharacterized protein</fullName>
    </submittedName>
</protein>
<evidence type="ECO:0000313" key="2">
    <source>
        <dbReference type="Proteomes" id="UP000231259"/>
    </source>
</evidence>
<sequence>MTIMTHVSAIESAFDLSLARQDTFGAVVRDGGMNFGLFTDHAASSNDFLGNFSAIQGQSASEIKTS</sequence>
<name>A0A2G8RE46_9RHOB</name>
<dbReference type="RefSeq" id="WP_099911231.1">
    <property type="nucleotide sequence ID" value="NZ_AWWI01000083.1"/>
</dbReference>
<comment type="caution">
    <text evidence="1">The sequence shown here is derived from an EMBL/GenBank/DDBJ whole genome shotgun (WGS) entry which is preliminary data.</text>
</comment>
<organism evidence="1 2">
    <name type="scientific">Puniceibacterium antarcticum</name>
    <dbReference type="NCBI Taxonomy" id="1206336"/>
    <lineage>
        <taxon>Bacteria</taxon>
        <taxon>Pseudomonadati</taxon>
        <taxon>Pseudomonadota</taxon>
        <taxon>Alphaproteobacteria</taxon>
        <taxon>Rhodobacterales</taxon>
        <taxon>Paracoccaceae</taxon>
        <taxon>Puniceibacterium</taxon>
    </lineage>
</organism>
<dbReference type="Proteomes" id="UP000231259">
    <property type="component" value="Unassembled WGS sequence"/>
</dbReference>
<accession>A0A2G8RE46</accession>